<dbReference type="Pfam" id="PF25413">
    <property type="entry name" value="Rossman_Mical"/>
    <property type="match status" value="1"/>
</dbReference>
<feature type="domain" description="[F-actin]-monooxygenase MICAL1-3-like Rossman" evidence="1">
    <location>
        <begin position="98"/>
        <end position="163"/>
    </location>
</feature>
<proteinExistence type="predicted"/>
<sequence length="169" mass="19467">MLHLWSSVVQDLASLGVKVLFKNFCKSRTYFHVSTRQLQVVLLKVVLLNGGNLFYNIKTEPQIPVAEYTAVHGATGTNDKTDEPAGITRFVLSRDESLDIACYFLNLETTEEMKRKEFSWTTRLKHHMLDEMRDVGIDLENIVYSRGDIQYLIMTPKRHNLLYPSITTL</sequence>
<evidence type="ECO:0000313" key="3">
    <source>
        <dbReference type="Proteomes" id="UP000251314"/>
    </source>
</evidence>
<dbReference type="AlphaFoldDB" id="A0A329SB05"/>
<keyword evidence="3" id="KW-1185">Reference proteome</keyword>
<dbReference type="STRING" id="29920.A0A329SB05"/>
<organism evidence="2 3">
    <name type="scientific">Phytophthora cactorum</name>
    <dbReference type="NCBI Taxonomy" id="29920"/>
    <lineage>
        <taxon>Eukaryota</taxon>
        <taxon>Sar</taxon>
        <taxon>Stramenopiles</taxon>
        <taxon>Oomycota</taxon>
        <taxon>Peronosporomycetes</taxon>
        <taxon>Peronosporales</taxon>
        <taxon>Peronosporaceae</taxon>
        <taxon>Phytophthora</taxon>
    </lineage>
</organism>
<name>A0A329SB05_9STRA</name>
<dbReference type="OrthoDB" id="139576at2759"/>
<protein>
    <recommendedName>
        <fullName evidence="1">[F-actin]-monooxygenase MICAL1-3-like Rossman domain-containing protein</fullName>
    </recommendedName>
</protein>
<dbReference type="Gene3D" id="3.50.50.60">
    <property type="entry name" value="FAD/NAD(P)-binding domain"/>
    <property type="match status" value="1"/>
</dbReference>
<comment type="caution">
    <text evidence="2">The sequence shown here is derived from an EMBL/GenBank/DDBJ whole genome shotgun (WGS) entry which is preliminary data.</text>
</comment>
<dbReference type="VEuPathDB" id="FungiDB:PC110_g9716"/>
<dbReference type="InterPro" id="IPR036188">
    <property type="entry name" value="FAD/NAD-bd_sf"/>
</dbReference>
<evidence type="ECO:0000259" key="1">
    <source>
        <dbReference type="Pfam" id="PF25413"/>
    </source>
</evidence>
<accession>A0A329SB05</accession>
<dbReference type="EMBL" id="MJFZ01000218">
    <property type="protein sequence ID" value="RAW33974.1"/>
    <property type="molecule type" value="Genomic_DNA"/>
</dbReference>
<evidence type="ECO:0000313" key="2">
    <source>
        <dbReference type="EMBL" id="RAW33974.1"/>
    </source>
</evidence>
<gene>
    <name evidence="2" type="ORF">PC110_g9716</name>
</gene>
<dbReference type="InterPro" id="IPR057494">
    <property type="entry name" value="Rossman_Mical"/>
</dbReference>
<reference evidence="2 3" key="1">
    <citation type="submission" date="2018-01" db="EMBL/GenBank/DDBJ databases">
        <title>Draft genome of the strawberry crown rot pathogen Phytophthora cactorum.</title>
        <authorList>
            <person name="Armitage A.D."/>
            <person name="Lysoe E."/>
            <person name="Nellist C.F."/>
            <person name="Harrison R.J."/>
            <person name="Brurberg M.B."/>
        </authorList>
    </citation>
    <scope>NUCLEOTIDE SEQUENCE [LARGE SCALE GENOMIC DNA]</scope>
    <source>
        <strain evidence="2 3">10300</strain>
    </source>
</reference>
<dbReference type="Proteomes" id="UP000251314">
    <property type="component" value="Unassembled WGS sequence"/>
</dbReference>